<sequence length="64" mass="7530">MENNKRPVYVSASFIRAKNKCDYLCYLKYFLGLRTIHDTDPQRYGNRWHTCQEILGRSPGVCTT</sequence>
<protein>
    <recommendedName>
        <fullName evidence="2">PD-(D/E)XK endonuclease-like domain-containing protein</fullName>
    </recommendedName>
</protein>
<dbReference type="EMBL" id="LAZR01006496">
    <property type="protein sequence ID" value="KKM91702.1"/>
    <property type="molecule type" value="Genomic_DNA"/>
</dbReference>
<reference evidence="1" key="1">
    <citation type="journal article" date="2015" name="Nature">
        <title>Complex archaea that bridge the gap between prokaryotes and eukaryotes.</title>
        <authorList>
            <person name="Spang A."/>
            <person name="Saw J.H."/>
            <person name="Jorgensen S.L."/>
            <person name="Zaremba-Niedzwiedzka K."/>
            <person name="Martijn J."/>
            <person name="Lind A.E."/>
            <person name="van Eijk R."/>
            <person name="Schleper C."/>
            <person name="Guy L."/>
            <person name="Ettema T.J."/>
        </authorList>
    </citation>
    <scope>NUCLEOTIDE SEQUENCE</scope>
</reference>
<organism evidence="1">
    <name type="scientific">marine sediment metagenome</name>
    <dbReference type="NCBI Taxonomy" id="412755"/>
    <lineage>
        <taxon>unclassified sequences</taxon>
        <taxon>metagenomes</taxon>
        <taxon>ecological metagenomes</taxon>
    </lineage>
</organism>
<comment type="caution">
    <text evidence="1">The sequence shown here is derived from an EMBL/GenBank/DDBJ whole genome shotgun (WGS) entry which is preliminary data.</text>
</comment>
<evidence type="ECO:0008006" key="2">
    <source>
        <dbReference type="Google" id="ProtNLM"/>
    </source>
</evidence>
<gene>
    <name evidence="1" type="ORF">LCGC14_1225750</name>
</gene>
<accession>A0A0F9PEB0</accession>
<dbReference type="AlphaFoldDB" id="A0A0F9PEB0"/>
<name>A0A0F9PEB0_9ZZZZ</name>
<evidence type="ECO:0000313" key="1">
    <source>
        <dbReference type="EMBL" id="KKM91702.1"/>
    </source>
</evidence>
<proteinExistence type="predicted"/>
<feature type="non-terminal residue" evidence="1">
    <location>
        <position position="64"/>
    </location>
</feature>